<dbReference type="NCBIfam" id="TIGR03725">
    <property type="entry name" value="T6A_YeaZ"/>
    <property type="match status" value="1"/>
</dbReference>
<sequence length="220" mass="21980">MSEPLVLGVDTSGPYCSAALIRGGALLSGLDVEMPKGQVEALFPMLENLLAEGGAFWSDLSAIGVGTGPGNFTGIRISVSAMRGLALALDVPAVGVSLLDALAHAAPGPVLAAIAAPRGQAYIAGRGMAHDLAPALVAIEELPHELAEPGLVAIGSAGDAVAAHLGVPHAAPAFAPGEAIARIAATRWRTETAPATPFYLKAADAAPARDAPPVILDEPA</sequence>
<dbReference type="Pfam" id="PF00814">
    <property type="entry name" value="TsaD"/>
    <property type="match status" value="1"/>
</dbReference>
<dbReference type="InterPro" id="IPR043129">
    <property type="entry name" value="ATPase_NBD"/>
</dbReference>
<comment type="caution">
    <text evidence="2">The sequence shown here is derived from an EMBL/GenBank/DDBJ whole genome shotgun (WGS) entry which is preliminary data.</text>
</comment>
<gene>
    <name evidence="2" type="primary">tsaB</name>
    <name evidence="2" type="ORF">ACGRVM_13750</name>
</gene>
<protein>
    <submittedName>
        <fullName evidence="2">tRNA (Adenosine(37)-N6)-threonylcarbamoyltransferase complex dimerization subunit type 1 TsaB</fullName>
        <ecNumber evidence="2">2.3.1.234</ecNumber>
    </submittedName>
</protein>
<dbReference type="PANTHER" id="PTHR11735:SF11">
    <property type="entry name" value="TRNA THREONYLCARBAMOYLADENOSINE BIOSYNTHESIS PROTEIN TSAB"/>
    <property type="match status" value="1"/>
</dbReference>
<organism evidence="2 3">
    <name type="scientific">Roseovarius aquimarinus</name>
    <dbReference type="NCBI Taxonomy" id="1229156"/>
    <lineage>
        <taxon>Bacteria</taxon>
        <taxon>Pseudomonadati</taxon>
        <taxon>Pseudomonadota</taxon>
        <taxon>Alphaproteobacteria</taxon>
        <taxon>Rhodobacterales</taxon>
        <taxon>Roseobacteraceae</taxon>
        <taxon>Roseovarius</taxon>
    </lineage>
</organism>
<evidence type="ECO:0000259" key="1">
    <source>
        <dbReference type="Pfam" id="PF00814"/>
    </source>
</evidence>
<dbReference type="PANTHER" id="PTHR11735">
    <property type="entry name" value="TRNA N6-ADENOSINE THREONYLCARBAMOYLTRANSFERASE"/>
    <property type="match status" value="1"/>
</dbReference>
<dbReference type="EC" id="2.3.1.234" evidence="2"/>
<evidence type="ECO:0000313" key="3">
    <source>
        <dbReference type="Proteomes" id="UP001607157"/>
    </source>
</evidence>
<dbReference type="EMBL" id="JBIHMM010000004">
    <property type="protein sequence ID" value="MFH0254964.1"/>
    <property type="molecule type" value="Genomic_DNA"/>
</dbReference>
<proteinExistence type="predicted"/>
<dbReference type="SUPFAM" id="SSF53067">
    <property type="entry name" value="Actin-like ATPase domain"/>
    <property type="match status" value="1"/>
</dbReference>
<feature type="domain" description="Gcp-like" evidence="1">
    <location>
        <begin position="39"/>
        <end position="125"/>
    </location>
</feature>
<dbReference type="Proteomes" id="UP001607157">
    <property type="component" value="Unassembled WGS sequence"/>
</dbReference>
<keyword evidence="2" id="KW-0808">Transferase</keyword>
<dbReference type="InterPro" id="IPR000905">
    <property type="entry name" value="Gcp-like_dom"/>
</dbReference>
<dbReference type="Gene3D" id="3.30.420.40">
    <property type="match status" value="2"/>
</dbReference>
<dbReference type="RefSeq" id="WP_377172667.1">
    <property type="nucleotide sequence ID" value="NZ_JBHTJC010000004.1"/>
</dbReference>
<keyword evidence="2" id="KW-0012">Acyltransferase</keyword>
<dbReference type="InterPro" id="IPR022496">
    <property type="entry name" value="T6A_TsaB"/>
</dbReference>
<name>A0ABW7I9U3_9RHOB</name>
<accession>A0ABW7I9U3</accession>
<dbReference type="GO" id="GO:0061711">
    <property type="term" value="F:tRNA N(6)-L-threonylcarbamoyladenine synthase activity"/>
    <property type="evidence" value="ECO:0007669"/>
    <property type="project" value="UniProtKB-EC"/>
</dbReference>
<evidence type="ECO:0000313" key="2">
    <source>
        <dbReference type="EMBL" id="MFH0254964.1"/>
    </source>
</evidence>
<keyword evidence="3" id="KW-1185">Reference proteome</keyword>
<reference evidence="2 3" key="1">
    <citation type="submission" date="2024-10" db="EMBL/GenBank/DDBJ databases">
        <authorList>
            <person name="Yang X.-N."/>
        </authorList>
    </citation>
    <scope>NUCLEOTIDE SEQUENCE [LARGE SCALE GENOMIC DNA]</scope>
    <source>
        <strain evidence="2 3">CAU 1059</strain>
    </source>
</reference>